<dbReference type="InterPro" id="IPR023023">
    <property type="entry name" value="dNTPase_2"/>
</dbReference>
<comment type="similarity">
    <text evidence="2">Belongs to the dGTPase family. Type 2 subfamily.</text>
</comment>
<dbReference type="GO" id="GO:0006203">
    <property type="term" value="P:dGTP catabolic process"/>
    <property type="evidence" value="ECO:0007669"/>
    <property type="project" value="TreeGrafter"/>
</dbReference>
<sequence length="424" mass="45469">MVSEWYDAADLARQVTEQDKATPGERTPFERDRARVLHSSALRRLAGKTQVVGPLDDDFPRTRLTHSLETAQIGRGLARSLGADPDLVDAACLAHDIGHPPFGHNGEVALDQAAHACGGFEGNAQSLRELTRLEVKIVAPAGETGGGAAGGGAGLNLTRATLDAAVKYPWLRRAGTPKFGAYADDAGILSWVRRDAPGARRSFEAQLMDWADDVAYSVHDLEDGVVAGHIDLAALRDPELRAELAARTAAWYPDVDAPAAAAGLDRLRAQPWWIREEVGSVAGLAALRAMTSELVARFSMAAVRATREWHGDEPLRRYRADLVVPVETLAECAALKGVTAWYVMGRPGAAERRARQRELIAELVDLLAASAPASLDAPLADSYRHAADDAARLRVVIDQVARLTDASAGRRHAALTGRPLPRAL</sequence>
<reference evidence="5" key="1">
    <citation type="submission" date="2016-07" db="EMBL/GenBank/DDBJ databases">
        <title>Frankia sp. NRRL B-16219 Genome sequencing.</title>
        <authorList>
            <person name="Ghodhbane-Gtari F."/>
            <person name="Swanson E."/>
            <person name="Gueddou A."/>
            <person name="Louati M."/>
            <person name="Nouioui I."/>
            <person name="Hezbri K."/>
            <person name="Abebe-Akele F."/>
            <person name="Simpson S."/>
            <person name="Morris K."/>
            <person name="Thomas K."/>
            <person name="Gtari M."/>
            <person name="Tisa L.S."/>
        </authorList>
    </citation>
    <scope>NUCLEOTIDE SEQUENCE [LARGE SCALE GENOMIC DNA]</scope>
    <source>
        <strain evidence="5">NRRL B-16219</strain>
    </source>
</reference>
<evidence type="ECO:0000256" key="2">
    <source>
        <dbReference type="HAMAP-Rule" id="MF_01212"/>
    </source>
</evidence>
<evidence type="ECO:0000259" key="3">
    <source>
        <dbReference type="PROSITE" id="PS51831"/>
    </source>
</evidence>
<dbReference type="EMBL" id="MAXA01000231">
    <property type="protein sequence ID" value="OHV25214.1"/>
    <property type="molecule type" value="Genomic_DNA"/>
</dbReference>
<dbReference type="PANTHER" id="PTHR11373">
    <property type="entry name" value="DEOXYNUCLEOSIDE TRIPHOSPHATE TRIPHOSPHOHYDROLASE"/>
    <property type="match status" value="1"/>
</dbReference>
<dbReference type="Gene3D" id="1.10.3210.10">
    <property type="entry name" value="Hypothetical protein af1432"/>
    <property type="match status" value="1"/>
</dbReference>
<feature type="domain" description="HD" evidence="3">
    <location>
        <begin position="63"/>
        <end position="217"/>
    </location>
</feature>
<dbReference type="CDD" id="cd00077">
    <property type="entry name" value="HDc"/>
    <property type="match status" value="1"/>
</dbReference>
<keyword evidence="1 2" id="KW-0378">Hydrolase</keyword>
<proteinExistence type="inferred from homology"/>
<organism evidence="4 5">
    <name type="scientific">Parafrankia soli</name>
    <dbReference type="NCBI Taxonomy" id="2599596"/>
    <lineage>
        <taxon>Bacteria</taxon>
        <taxon>Bacillati</taxon>
        <taxon>Actinomycetota</taxon>
        <taxon>Actinomycetes</taxon>
        <taxon>Frankiales</taxon>
        <taxon>Frankiaceae</taxon>
        <taxon>Parafrankia</taxon>
    </lineage>
</organism>
<dbReference type="GO" id="GO:0008832">
    <property type="term" value="F:dGTPase activity"/>
    <property type="evidence" value="ECO:0007669"/>
    <property type="project" value="TreeGrafter"/>
</dbReference>
<keyword evidence="5" id="KW-1185">Reference proteome</keyword>
<evidence type="ECO:0000313" key="5">
    <source>
        <dbReference type="Proteomes" id="UP000179769"/>
    </source>
</evidence>
<dbReference type="NCBIfam" id="NF002829">
    <property type="entry name" value="PRK03007.1"/>
    <property type="match status" value="1"/>
</dbReference>
<dbReference type="Pfam" id="PF13286">
    <property type="entry name" value="HD_assoc"/>
    <property type="match status" value="1"/>
</dbReference>
<evidence type="ECO:0000313" key="4">
    <source>
        <dbReference type="EMBL" id="OHV25214.1"/>
    </source>
</evidence>
<dbReference type="InterPro" id="IPR006674">
    <property type="entry name" value="HD_domain"/>
</dbReference>
<comment type="caution">
    <text evidence="4">The sequence shown here is derived from an EMBL/GenBank/DDBJ whole genome shotgun (WGS) entry which is preliminary data.</text>
</comment>
<dbReference type="Proteomes" id="UP000179769">
    <property type="component" value="Unassembled WGS sequence"/>
</dbReference>
<dbReference type="HAMAP" id="MF_01212">
    <property type="entry name" value="dGTPase_type2"/>
    <property type="match status" value="1"/>
</dbReference>
<dbReference type="PROSITE" id="PS51831">
    <property type="entry name" value="HD"/>
    <property type="match status" value="1"/>
</dbReference>
<dbReference type="InterPro" id="IPR026875">
    <property type="entry name" value="PHydrolase_assoc_dom"/>
</dbReference>
<dbReference type="PANTHER" id="PTHR11373:SF32">
    <property type="entry name" value="DEOXYGUANOSINETRIPHOSPHATE TRIPHOSPHOHYDROLASE"/>
    <property type="match status" value="1"/>
</dbReference>
<dbReference type="NCBIfam" id="TIGR01353">
    <property type="entry name" value="dGTP_triPase"/>
    <property type="match status" value="1"/>
</dbReference>
<dbReference type="InterPro" id="IPR006261">
    <property type="entry name" value="dGTPase"/>
</dbReference>
<dbReference type="SMART" id="SM00471">
    <property type="entry name" value="HDc"/>
    <property type="match status" value="1"/>
</dbReference>
<accession>A0A1S1PZA6</accession>
<dbReference type="SUPFAM" id="SSF109604">
    <property type="entry name" value="HD-domain/PDEase-like"/>
    <property type="match status" value="1"/>
</dbReference>
<gene>
    <name evidence="4" type="ORF">BBK14_22450</name>
</gene>
<dbReference type="Pfam" id="PF01966">
    <property type="entry name" value="HD"/>
    <property type="match status" value="1"/>
</dbReference>
<dbReference type="InterPro" id="IPR003607">
    <property type="entry name" value="HD/PDEase_dom"/>
</dbReference>
<name>A0A1S1PZA6_9ACTN</name>
<dbReference type="InterPro" id="IPR050135">
    <property type="entry name" value="dGTPase-like"/>
</dbReference>
<dbReference type="AlphaFoldDB" id="A0A1S1PZA6"/>
<evidence type="ECO:0000256" key="1">
    <source>
        <dbReference type="ARBA" id="ARBA00022801"/>
    </source>
</evidence>
<protein>
    <recommendedName>
        <fullName evidence="2">Deoxyguanosinetriphosphate triphosphohydrolase-like protein</fullName>
    </recommendedName>
</protein>